<evidence type="ECO:0000313" key="9">
    <source>
        <dbReference type="EMBL" id="GAA4636158.1"/>
    </source>
</evidence>
<feature type="compositionally biased region" description="Basic and acidic residues" evidence="6">
    <location>
        <begin position="327"/>
        <end position="339"/>
    </location>
</feature>
<keyword evidence="7" id="KW-0472">Membrane</keyword>
<evidence type="ECO:0000256" key="5">
    <source>
        <dbReference type="PROSITE-ProRule" id="PRU10141"/>
    </source>
</evidence>
<dbReference type="Gene3D" id="1.10.510.10">
    <property type="entry name" value="Transferase(Phosphotransferase) domain 1"/>
    <property type="match status" value="1"/>
</dbReference>
<evidence type="ECO:0000256" key="2">
    <source>
        <dbReference type="ARBA" id="ARBA00022741"/>
    </source>
</evidence>
<evidence type="ECO:0000256" key="4">
    <source>
        <dbReference type="ARBA" id="ARBA00022840"/>
    </source>
</evidence>
<keyword evidence="7" id="KW-0812">Transmembrane</keyword>
<dbReference type="SUPFAM" id="SSF56112">
    <property type="entry name" value="Protein kinase-like (PK-like)"/>
    <property type="match status" value="1"/>
</dbReference>
<accession>A0ABP8UPC3</accession>
<feature type="compositionally biased region" description="Gly residues" evidence="6">
    <location>
        <begin position="307"/>
        <end position="323"/>
    </location>
</feature>
<gene>
    <name evidence="9" type="ORF">GCM10023196_084800</name>
</gene>
<keyword evidence="3" id="KW-0418">Kinase</keyword>
<dbReference type="PANTHER" id="PTHR43289:SF34">
    <property type="entry name" value="SERINE_THREONINE-PROTEIN KINASE YBDM-RELATED"/>
    <property type="match status" value="1"/>
</dbReference>
<feature type="transmembrane region" description="Helical" evidence="7">
    <location>
        <begin position="482"/>
        <end position="504"/>
    </location>
</feature>
<evidence type="ECO:0000256" key="7">
    <source>
        <dbReference type="SAM" id="Phobius"/>
    </source>
</evidence>
<dbReference type="Pfam" id="PF00069">
    <property type="entry name" value="Pkinase"/>
    <property type="match status" value="1"/>
</dbReference>
<dbReference type="Proteomes" id="UP001501442">
    <property type="component" value="Unassembled WGS sequence"/>
</dbReference>
<keyword evidence="1" id="KW-0808">Transferase</keyword>
<feature type="transmembrane region" description="Helical" evidence="7">
    <location>
        <begin position="539"/>
        <end position="561"/>
    </location>
</feature>
<feature type="transmembrane region" description="Helical" evidence="7">
    <location>
        <begin position="510"/>
        <end position="527"/>
    </location>
</feature>
<dbReference type="EMBL" id="BAABHK010000017">
    <property type="protein sequence ID" value="GAA4636158.1"/>
    <property type="molecule type" value="Genomic_DNA"/>
</dbReference>
<dbReference type="InterPro" id="IPR008271">
    <property type="entry name" value="Ser/Thr_kinase_AS"/>
</dbReference>
<reference evidence="10" key="1">
    <citation type="journal article" date="2019" name="Int. J. Syst. Evol. Microbiol.">
        <title>The Global Catalogue of Microorganisms (GCM) 10K type strain sequencing project: providing services to taxonomists for standard genome sequencing and annotation.</title>
        <authorList>
            <consortium name="The Broad Institute Genomics Platform"/>
            <consortium name="The Broad Institute Genome Sequencing Center for Infectious Disease"/>
            <person name="Wu L."/>
            <person name="Ma J."/>
        </authorList>
    </citation>
    <scope>NUCLEOTIDE SEQUENCE [LARGE SCALE GENOMIC DNA]</scope>
    <source>
        <strain evidence="10">JCM 17939</strain>
    </source>
</reference>
<evidence type="ECO:0000256" key="3">
    <source>
        <dbReference type="ARBA" id="ARBA00022777"/>
    </source>
</evidence>
<evidence type="ECO:0000259" key="8">
    <source>
        <dbReference type="PROSITE" id="PS50011"/>
    </source>
</evidence>
<keyword evidence="10" id="KW-1185">Reference proteome</keyword>
<dbReference type="InterPro" id="IPR017441">
    <property type="entry name" value="Protein_kinase_ATP_BS"/>
</dbReference>
<dbReference type="PROSITE" id="PS00107">
    <property type="entry name" value="PROTEIN_KINASE_ATP"/>
    <property type="match status" value="1"/>
</dbReference>
<protein>
    <recommendedName>
        <fullName evidence="8">Protein kinase domain-containing protein</fullName>
    </recommendedName>
</protein>
<evidence type="ECO:0000256" key="6">
    <source>
        <dbReference type="SAM" id="MobiDB-lite"/>
    </source>
</evidence>
<sequence>MTSLRESLGPYRLLEEIGVGGMGEVHLALTPDRRTVAVKILHPAVARDALARRRLEREVSTMRRVRSPYVAEVVDADFTGRRPYVVTEYIQGRNLDLRVRAEGPLRGAALLTVARGLARALHVIHAAGVVHRDLKPANVILVDRDPVVIDFGLAHVLDATRLTRTGAAMGTPGYLAPEILDGERAGPSADVFSWAGTVAFAATGRSPYGPGPAQAIFSRVLRGRHDLRGVPGELRATLEAALALDPQTRPGTGDLLEVLAALRGRPRPAAAPRRPPAERDPAPRTRTPSESPSDDRPQGARRPGAGIQAGGMQAGGTRTGGPAAGRLPDERSPGDRAPGDRVLGGSLPDERSAGECSPGESAQQGRASDGRGLQGRGTDRPAREGVPAPAADGAAAEEPAEPRRRLPGRLLRGVLALAVPAACYALPVLAVATILSACAAGYTWDAIARARRRTAARVGRLARLRAALGALVAVPAQTVIRLVALVVALVVGYAAVLAVTWWSVVPRERALALPLGVLAVVAGFVRARYASERRAARLVVAVLAAGVLALAAVGIPFPAWWPLTAP</sequence>
<feature type="compositionally biased region" description="Low complexity" evidence="6">
    <location>
        <begin position="263"/>
        <end position="272"/>
    </location>
</feature>
<name>A0ABP8UPC3_9ACTN</name>
<proteinExistence type="predicted"/>
<dbReference type="PROSITE" id="PS50011">
    <property type="entry name" value="PROTEIN_KINASE_DOM"/>
    <property type="match status" value="1"/>
</dbReference>
<keyword evidence="7" id="KW-1133">Transmembrane helix</keyword>
<feature type="domain" description="Protein kinase" evidence="8">
    <location>
        <begin position="11"/>
        <end position="262"/>
    </location>
</feature>
<evidence type="ECO:0000313" key="10">
    <source>
        <dbReference type="Proteomes" id="UP001501442"/>
    </source>
</evidence>
<feature type="transmembrane region" description="Helical" evidence="7">
    <location>
        <begin position="424"/>
        <end position="444"/>
    </location>
</feature>
<keyword evidence="4 5" id="KW-0067">ATP-binding</keyword>
<feature type="compositionally biased region" description="Low complexity" evidence="6">
    <location>
        <begin position="384"/>
        <end position="397"/>
    </location>
</feature>
<dbReference type="InterPro" id="IPR000719">
    <property type="entry name" value="Prot_kinase_dom"/>
</dbReference>
<dbReference type="RefSeq" id="WP_345439151.1">
    <property type="nucleotide sequence ID" value="NZ_BAABHK010000017.1"/>
</dbReference>
<dbReference type="SMART" id="SM00220">
    <property type="entry name" value="S_TKc"/>
    <property type="match status" value="1"/>
</dbReference>
<dbReference type="InterPro" id="IPR011009">
    <property type="entry name" value="Kinase-like_dom_sf"/>
</dbReference>
<dbReference type="Gene3D" id="3.30.200.20">
    <property type="entry name" value="Phosphorylase Kinase, domain 1"/>
    <property type="match status" value="1"/>
</dbReference>
<feature type="binding site" evidence="5">
    <location>
        <position position="39"/>
    </location>
    <ligand>
        <name>ATP</name>
        <dbReference type="ChEBI" id="CHEBI:30616"/>
    </ligand>
</feature>
<feature type="region of interest" description="Disordered" evidence="6">
    <location>
        <begin position="263"/>
        <end position="401"/>
    </location>
</feature>
<comment type="caution">
    <text evidence="9">The sequence shown here is derived from an EMBL/GenBank/DDBJ whole genome shotgun (WGS) entry which is preliminary data.</text>
</comment>
<dbReference type="PROSITE" id="PS00108">
    <property type="entry name" value="PROTEIN_KINASE_ST"/>
    <property type="match status" value="1"/>
</dbReference>
<dbReference type="CDD" id="cd14014">
    <property type="entry name" value="STKc_PknB_like"/>
    <property type="match status" value="1"/>
</dbReference>
<keyword evidence="2 5" id="KW-0547">Nucleotide-binding</keyword>
<organism evidence="9 10">
    <name type="scientific">Actinoallomurus vinaceus</name>
    <dbReference type="NCBI Taxonomy" id="1080074"/>
    <lineage>
        <taxon>Bacteria</taxon>
        <taxon>Bacillati</taxon>
        <taxon>Actinomycetota</taxon>
        <taxon>Actinomycetes</taxon>
        <taxon>Streptosporangiales</taxon>
        <taxon>Thermomonosporaceae</taxon>
        <taxon>Actinoallomurus</taxon>
    </lineage>
</organism>
<dbReference type="PANTHER" id="PTHR43289">
    <property type="entry name" value="MITOGEN-ACTIVATED PROTEIN KINASE KINASE KINASE 20-RELATED"/>
    <property type="match status" value="1"/>
</dbReference>
<evidence type="ECO:0000256" key="1">
    <source>
        <dbReference type="ARBA" id="ARBA00022679"/>
    </source>
</evidence>